<evidence type="ECO:0000313" key="3">
    <source>
        <dbReference type="EMBL" id="TBU56554.1"/>
    </source>
</evidence>
<feature type="signal peptide" evidence="1">
    <location>
        <begin position="1"/>
        <end position="23"/>
    </location>
</feature>
<evidence type="ECO:0000256" key="1">
    <source>
        <dbReference type="SAM" id="SignalP"/>
    </source>
</evidence>
<name>A0A4Q9MWT0_9APHY</name>
<reference evidence="2 4" key="1">
    <citation type="submission" date="2019-01" db="EMBL/GenBank/DDBJ databases">
        <title>Draft genome sequences of three monokaryotic isolates of the white-rot basidiomycete fungus Dichomitus squalens.</title>
        <authorList>
            <consortium name="DOE Joint Genome Institute"/>
            <person name="Lopez S.C."/>
            <person name="Andreopoulos B."/>
            <person name="Pangilinan J."/>
            <person name="Lipzen A."/>
            <person name="Riley R."/>
            <person name="Ahrendt S."/>
            <person name="Ng V."/>
            <person name="Barry K."/>
            <person name="Daum C."/>
            <person name="Grigoriev I.V."/>
            <person name="Hilden K.S."/>
            <person name="Makela M.R."/>
            <person name="de Vries R.P."/>
        </authorList>
    </citation>
    <scope>NUCLEOTIDE SEQUENCE [LARGE SCALE GENOMIC DNA]</scope>
    <source>
        <strain evidence="3 4">CBS 464.89</strain>
        <strain evidence="2">OM18370.1</strain>
    </source>
</reference>
<keyword evidence="4" id="KW-1185">Reference proteome</keyword>
<keyword evidence="1" id="KW-0732">Signal</keyword>
<sequence length="165" mass="17337">MKLSTSALATALTALTLASRGLAAPGDIMLPQPGTHIAPGASFNFSYEIRGDYCTSSYAYNVFLVTDVPTSVQPSDVFMGGYFFGRFDAPNYPAVPYPQNPAPPQLVMPNFSQPQGGFGAGQSASDQTWQLAVIEEWDGCAADGPVGRKFSLASVPIVYNATGSA</sequence>
<proteinExistence type="predicted"/>
<protein>
    <recommendedName>
        <fullName evidence="5">Ubiquitin 3 binding protein But2 C-terminal domain-containing protein</fullName>
    </recommendedName>
</protein>
<dbReference type="Proteomes" id="UP000292957">
    <property type="component" value="Unassembled WGS sequence"/>
</dbReference>
<dbReference type="OrthoDB" id="3944184at2759"/>
<dbReference type="AlphaFoldDB" id="A0A4Q9MWT0"/>
<evidence type="ECO:0008006" key="5">
    <source>
        <dbReference type="Google" id="ProtNLM"/>
    </source>
</evidence>
<organism evidence="2">
    <name type="scientific">Dichomitus squalens</name>
    <dbReference type="NCBI Taxonomy" id="114155"/>
    <lineage>
        <taxon>Eukaryota</taxon>
        <taxon>Fungi</taxon>
        <taxon>Dikarya</taxon>
        <taxon>Basidiomycota</taxon>
        <taxon>Agaricomycotina</taxon>
        <taxon>Agaricomycetes</taxon>
        <taxon>Polyporales</taxon>
        <taxon>Polyporaceae</taxon>
        <taxon>Dichomitus</taxon>
    </lineage>
</organism>
<feature type="chain" id="PRO_5040597597" description="Ubiquitin 3 binding protein But2 C-terminal domain-containing protein" evidence="1">
    <location>
        <begin position="24"/>
        <end position="165"/>
    </location>
</feature>
<dbReference type="Proteomes" id="UP000292082">
    <property type="component" value="Unassembled WGS sequence"/>
</dbReference>
<evidence type="ECO:0000313" key="2">
    <source>
        <dbReference type="EMBL" id="TBU31887.1"/>
    </source>
</evidence>
<accession>A0A4Q9MWT0</accession>
<dbReference type="EMBL" id="ML143397">
    <property type="protein sequence ID" value="TBU31887.1"/>
    <property type="molecule type" value="Genomic_DNA"/>
</dbReference>
<gene>
    <name evidence="3" type="ORF">BD310DRAFT_931172</name>
    <name evidence="2" type="ORF">BD311DRAFT_688312</name>
</gene>
<dbReference type="EMBL" id="ML145149">
    <property type="protein sequence ID" value="TBU56554.1"/>
    <property type="molecule type" value="Genomic_DNA"/>
</dbReference>
<dbReference type="OMA" id="MNLATTW"/>
<evidence type="ECO:0000313" key="4">
    <source>
        <dbReference type="Proteomes" id="UP000292082"/>
    </source>
</evidence>